<feature type="transmembrane region" description="Helical" evidence="1">
    <location>
        <begin position="231"/>
        <end position="252"/>
    </location>
</feature>
<name>A0A7C3RIR1_DICTH</name>
<feature type="transmembrane region" description="Helical" evidence="1">
    <location>
        <begin position="137"/>
        <end position="158"/>
    </location>
</feature>
<evidence type="ECO:0000256" key="1">
    <source>
        <dbReference type="SAM" id="Phobius"/>
    </source>
</evidence>
<feature type="transmembrane region" description="Helical" evidence="1">
    <location>
        <begin position="38"/>
        <end position="57"/>
    </location>
</feature>
<feature type="transmembrane region" description="Helical" evidence="1">
    <location>
        <begin position="69"/>
        <end position="93"/>
    </location>
</feature>
<feature type="transmembrane region" description="Helical" evidence="1">
    <location>
        <begin position="199"/>
        <end position="219"/>
    </location>
</feature>
<evidence type="ECO:0000313" key="2">
    <source>
        <dbReference type="EMBL" id="HFX12580.1"/>
    </source>
</evidence>
<reference evidence="2" key="1">
    <citation type="journal article" date="2020" name="mSystems">
        <title>Genome- and Community-Level Interaction Insights into Carbon Utilization and Element Cycling Functions of Hydrothermarchaeota in Hydrothermal Sediment.</title>
        <authorList>
            <person name="Zhou Z."/>
            <person name="Liu Y."/>
            <person name="Xu W."/>
            <person name="Pan J."/>
            <person name="Luo Z.H."/>
            <person name="Li M."/>
        </authorList>
    </citation>
    <scope>NUCLEOTIDE SEQUENCE [LARGE SCALE GENOMIC DNA]</scope>
    <source>
        <strain evidence="2">SpSt-81</strain>
    </source>
</reference>
<keyword evidence="1" id="KW-1133">Transmembrane helix</keyword>
<accession>A0A7C3RIR1</accession>
<sequence length="254" mass="29778">MLNTTYKRLSILFIILFLLPFLVFLGVSFLLVEQRFYPILYQFSITLSLGIALYYFLKVDRKWKGWIGWFFLVLSLIFLFVGDTIWNFYAIFLNQEAPFPGISDIFYALFYLLAFIFLTYFIRLLRIELNPSEKFMIIIISLVFLGLLIQQVVLPILVSNTHWLEKTLNVFYLLGDFILLVLAFVLMIQFWGGKVAKSYAYFILGISACTIADIVFSYIFGNYGISNWVDIFYLLSFLLLSFSVIIESMLYINK</sequence>
<feature type="transmembrane region" description="Helical" evidence="1">
    <location>
        <begin position="105"/>
        <end position="125"/>
    </location>
</feature>
<comment type="caution">
    <text evidence="2">The sequence shown here is derived from an EMBL/GenBank/DDBJ whole genome shotgun (WGS) entry which is preliminary data.</text>
</comment>
<protein>
    <submittedName>
        <fullName evidence="2">Uncharacterized protein</fullName>
    </submittedName>
</protein>
<feature type="transmembrane region" description="Helical" evidence="1">
    <location>
        <begin position="170"/>
        <end position="192"/>
    </location>
</feature>
<keyword evidence="1" id="KW-0812">Transmembrane</keyword>
<proteinExistence type="predicted"/>
<dbReference type="AlphaFoldDB" id="A0A7C3RIR1"/>
<gene>
    <name evidence="2" type="ORF">ENW00_00230</name>
</gene>
<feature type="transmembrane region" description="Helical" evidence="1">
    <location>
        <begin position="12"/>
        <end position="32"/>
    </location>
</feature>
<keyword evidence="1" id="KW-0472">Membrane</keyword>
<dbReference type="EMBL" id="DTIN01000005">
    <property type="protein sequence ID" value="HFX12580.1"/>
    <property type="molecule type" value="Genomic_DNA"/>
</dbReference>
<organism evidence="2">
    <name type="scientific">Dictyoglomus thermophilum</name>
    <dbReference type="NCBI Taxonomy" id="14"/>
    <lineage>
        <taxon>Bacteria</taxon>
        <taxon>Pseudomonadati</taxon>
        <taxon>Dictyoglomota</taxon>
        <taxon>Dictyoglomia</taxon>
        <taxon>Dictyoglomales</taxon>
        <taxon>Dictyoglomaceae</taxon>
        <taxon>Dictyoglomus</taxon>
    </lineage>
</organism>